<evidence type="ECO:0000256" key="3">
    <source>
        <dbReference type="SAM" id="MobiDB-lite"/>
    </source>
</evidence>
<dbReference type="AlphaFoldDB" id="A0A819IME3"/>
<dbReference type="EMBL" id="CAJOBD010000232">
    <property type="protein sequence ID" value="CAF3620369.1"/>
    <property type="molecule type" value="Genomic_DNA"/>
</dbReference>
<dbReference type="Proteomes" id="UP000663874">
    <property type="component" value="Unassembled WGS sequence"/>
</dbReference>
<dbReference type="GO" id="GO:0005509">
    <property type="term" value="F:calcium ion binding"/>
    <property type="evidence" value="ECO:0007669"/>
    <property type="project" value="InterPro"/>
</dbReference>
<dbReference type="SUPFAM" id="SSF47473">
    <property type="entry name" value="EF-hand"/>
    <property type="match status" value="1"/>
</dbReference>
<evidence type="ECO:0000256" key="2">
    <source>
        <dbReference type="ARBA" id="ARBA00022837"/>
    </source>
</evidence>
<dbReference type="PANTHER" id="PTHR23048:SF0">
    <property type="entry name" value="CALMODULIN LIKE 3"/>
    <property type="match status" value="1"/>
</dbReference>
<dbReference type="GO" id="GO:0016460">
    <property type="term" value="C:myosin II complex"/>
    <property type="evidence" value="ECO:0007669"/>
    <property type="project" value="TreeGrafter"/>
</dbReference>
<dbReference type="Proteomes" id="UP000663823">
    <property type="component" value="Unassembled WGS sequence"/>
</dbReference>
<keyword evidence="2" id="KW-0106">Calcium</keyword>
<feature type="domain" description="EF-hand" evidence="4">
    <location>
        <begin position="232"/>
        <end position="265"/>
    </location>
</feature>
<dbReference type="InterPro" id="IPR050230">
    <property type="entry name" value="CALM/Myosin/TropC-like"/>
</dbReference>
<protein>
    <recommendedName>
        <fullName evidence="4">EF-hand domain-containing protein</fullName>
    </recommendedName>
</protein>
<dbReference type="PANTHER" id="PTHR23048">
    <property type="entry name" value="MYOSIN LIGHT CHAIN 1, 3"/>
    <property type="match status" value="1"/>
</dbReference>
<dbReference type="InterPro" id="IPR011992">
    <property type="entry name" value="EF-hand-dom_pair"/>
</dbReference>
<dbReference type="EMBL" id="CAJOBE010004184">
    <property type="protein sequence ID" value="CAF3920307.1"/>
    <property type="molecule type" value="Genomic_DNA"/>
</dbReference>
<dbReference type="FunFam" id="1.10.238.10:FF:000178">
    <property type="entry name" value="Calmodulin-2 A"/>
    <property type="match status" value="1"/>
</dbReference>
<evidence type="ECO:0000313" key="8">
    <source>
        <dbReference type="Proteomes" id="UP000663874"/>
    </source>
</evidence>
<dbReference type="SMART" id="SM00054">
    <property type="entry name" value="EFh"/>
    <property type="match status" value="4"/>
</dbReference>
<dbReference type="CDD" id="cd00051">
    <property type="entry name" value="EFh"/>
    <property type="match status" value="2"/>
</dbReference>
<evidence type="ECO:0000313" key="7">
    <source>
        <dbReference type="EMBL" id="CAF3920307.1"/>
    </source>
</evidence>
<organism evidence="7 8">
    <name type="scientific">Rotaria sordida</name>
    <dbReference type="NCBI Taxonomy" id="392033"/>
    <lineage>
        <taxon>Eukaryota</taxon>
        <taxon>Metazoa</taxon>
        <taxon>Spiralia</taxon>
        <taxon>Gnathifera</taxon>
        <taxon>Rotifera</taxon>
        <taxon>Eurotatoria</taxon>
        <taxon>Bdelloidea</taxon>
        <taxon>Philodinida</taxon>
        <taxon>Philodinidae</taxon>
        <taxon>Rotaria</taxon>
    </lineage>
</organism>
<feature type="domain" description="EF-hand" evidence="4">
    <location>
        <begin position="123"/>
        <end position="158"/>
    </location>
</feature>
<gene>
    <name evidence="7" type="ORF">FNK824_LOCUS21582</name>
    <name evidence="6" type="ORF">JBS370_LOCUS4754</name>
    <name evidence="5" type="ORF">OTI717_LOCUS7117</name>
</gene>
<dbReference type="PROSITE" id="PS00018">
    <property type="entry name" value="EF_HAND_1"/>
    <property type="match status" value="3"/>
</dbReference>
<name>A0A819IME3_9BILA</name>
<dbReference type="PROSITE" id="PS50222">
    <property type="entry name" value="EF_HAND_2"/>
    <property type="match status" value="4"/>
</dbReference>
<comment type="caution">
    <text evidence="7">The sequence shown here is derived from an EMBL/GenBank/DDBJ whole genome shotgun (WGS) entry which is preliminary data.</text>
</comment>
<evidence type="ECO:0000259" key="4">
    <source>
        <dbReference type="PROSITE" id="PS50222"/>
    </source>
</evidence>
<feature type="domain" description="EF-hand" evidence="4">
    <location>
        <begin position="159"/>
        <end position="194"/>
    </location>
</feature>
<feature type="compositionally biased region" description="Low complexity" evidence="3">
    <location>
        <begin position="46"/>
        <end position="57"/>
    </location>
</feature>
<evidence type="ECO:0000313" key="6">
    <source>
        <dbReference type="EMBL" id="CAF3620369.1"/>
    </source>
</evidence>
<feature type="compositionally biased region" description="Low complexity" evidence="3">
    <location>
        <begin position="26"/>
        <end position="36"/>
    </location>
</feature>
<proteinExistence type="predicted"/>
<accession>A0A819IME3</accession>
<feature type="region of interest" description="Disordered" evidence="3">
    <location>
        <begin position="25"/>
        <end position="57"/>
    </location>
</feature>
<dbReference type="Pfam" id="PF13499">
    <property type="entry name" value="EF-hand_7"/>
    <property type="match status" value="2"/>
</dbReference>
<sequence>MEALDLAIDEEILLRRTSRTATFTLSSSSSSSSSCSNLYNHQNGQTSKTTITSMRTSSSNSYMSKKRLLIHSQSLILDNQRHRPTIHDPFQLSSNLQILNNWMITTTGKSRRELGEVHGFSEEQIAVFEESFSLLDKNGDGNISNYEIRSLMNSLGYSPSEEDISTVISKVDTDGNGSVDFDEFLTMMRCRRSTGESDTELYQVFKVFDKNRDGFIDKDELYDMLSRLGEHLTEEDIKEMIAEADCLDHDGKVSYEEFKAILYSK</sequence>
<feature type="domain" description="EF-hand" evidence="4">
    <location>
        <begin position="196"/>
        <end position="231"/>
    </location>
</feature>
<dbReference type="Gene3D" id="1.10.238.10">
    <property type="entry name" value="EF-hand"/>
    <property type="match status" value="1"/>
</dbReference>
<evidence type="ECO:0000256" key="1">
    <source>
        <dbReference type="ARBA" id="ARBA00022737"/>
    </source>
</evidence>
<evidence type="ECO:0000313" key="5">
    <source>
        <dbReference type="EMBL" id="CAF3607320.1"/>
    </source>
</evidence>
<dbReference type="InterPro" id="IPR002048">
    <property type="entry name" value="EF_hand_dom"/>
</dbReference>
<dbReference type="EMBL" id="CAJOAX010000522">
    <property type="protein sequence ID" value="CAF3607320.1"/>
    <property type="molecule type" value="Genomic_DNA"/>
</dbReference>
<keyword evidence="1" id="KW-0677">Repeat</keyword>
<dbReference type="InterPro" id="IPR018247">
    <property type="entry name" value="EF_Hand_1_Ca_BS"/>
</dbReference>
<dbReference type="Proteomes" id="UP000663836">
    <property type="component" value="Unassembled WGS sequence"/>
</dbReference>
<reference evidence="7" key="1">
    <citation type="submission" date="2021-02" db="EMBL/GenBank/DDBJ databases">
        <authorList>
            <person name="Nowell W R."/>
        </authorList>
    </citation>
    <scope>NUCLEOTIDE SEQUENCE</scope>
</reference>